<dbReference type="GO" id="GO:0046373">
    <property type="term" value="P:L-arabinose metabolic process"/>
    <property type="evidence" value="ECO:0007669"/>
    <property type="project" value="InterPro"/>
</dbReference>
<dbReference type="EnsemblPlants" id="EMT26058">
    <property type="protein sequence ID" value="EMT26058"/>
    <property type="gene ID" value="F775_06334"/>
</dbReference>
<evidence type="ECO:0000256" key="5">
    <source>
        <dbReference type="ARBA" id="ARBA00022801"/>
    </source>
</evidence>
<dbReference type="FunFam" id="2.60.120.260:FF:000063">
    <property type="entry name" value="Putative alpha-L-arabinofuranosidase family protein"/>
    <property type="match status" value="1"/>
</dbReference>
<evidence type="ECO:0000256" key="3">
    <source>
        <dbReference type="ARBA" id="ARBA00012670"/>
    </source>
</evidence>
<dbReference type="Gene3D" id="2.60.120.260">
    <property type="entry name" value="Galactose-binding domain-like"/>
    <property type="match status" value="1"/>
</dbReference>
<name>M8BW51_AEGTA</name>
<dbReference type="Pfam" id="PF22848">
    <property type="entry name" value="ASD1_dom"/>
    <property type="match status" value="1"/>
</dbReference>
<dbReference type="FunFam" id="2.60.40.1180:FF:000011">
    <property type="entry name" value="Alpha-L-arabinofuranosidase 1"/>
    <property type="match status" value="1"/>
</dbReference>
<dbReference type="InterPro" id="IPR013780">
    <property type="entry name" value="Glyco_hydro_b"/>
</dbReference>
<accession>M8BW51</accession>
<evidence type="ECO:0000259" key="6">
    <source>
        <dbReference type="SMART" id="SM00813"/>
    </source>
</evidence>
<dbReference type="InterPro" id="IPR051563">
    <property type="entry name" value="Glycosyl_Hydrolase_51"/>
</dbReference>
<dbReference type="EC" id="3.2.1.55" evidence="3"/>
<dbReference type="AlphaFoldDB" id="M8BW51"/>
<dbReference type="InterPro" id="IPR055235">
    <property type="entry name" value="ASD1_cat"/>
</dbReference>
<evidence type="ECO:0000313" key="7">
    <source>
        <dbReference type="EnsemblPlants" id="EMT26058"/>
    </source>
</evidence>
<dbReference type="PANTHER" id="PTHR31776">
    <property type="entry name" value="ALPHA-L-ARABINOFURANOSIDASE 1"/>
    <property type="match status" value="1"/>
</dbReference>
<dbReference type="InterPro" id="IPR010720">
    <property type="entry name" value="Alpha-L-AF_C"/>
</dbReference>
<dbReference type="PANTHER" id="PTHR31776:SF20">
    <property type="entry name" value="NON-REDUCING END ALPHA-L-ARABINOFURANOSIDASE"/>
    <property type="match status" value="1"/>
</dbReference>
<dbReference type="SUPFAM" id="SSF51445">
    <property type="entry name" value="(Trans)glycosidases"/>
    <property type="match status" value="1"/>
</dbReference>
<dbReference type="InterPro" id="IPR017853">
    <property type="entry name" value="GH"/>
</dbReference>
<reference evidence="7" key="1">
    <citation type="submission" date="2015-06" db="UniProtKB">
        <authorList>
            <consortium name="EnsemblPlants"/>
        </authorList>
    </citation>
    <scope>IDENTIFICATION</scope>
</reference>
<dbReference type="Gene3D" id="3.20.20.80">
    <property type="entry name" value="Glycosidases"/>
    <property type="match status" value="1"/>
</dbReference>
<proteinExistence type="inferred from homology"/>
<evidence type="ECO:0000256" key="1">
    <source>
        <dbReference type="ARBA" id="ARBA00001462"/>
    </source>
</evidence>
<sequence>MRIGTTARSGAHACQWPDAAAEAHPGKHPAVAPPASVIPRRRPLCTPRASFRSHRRVASGLAYLRPQPPGLPAPRTHSSTCAACCKCSASEFEITQVASLGVDASSHLARKIPDTLFGIFFEEINHAGAGGIWAELVSNRGFEAGGPHTPSNIEPWSIIGDDSSIFVGTDRTSCFRRNKVALRMEVLCDNCPAVGVGIYNPGFWGMNIEDGKTYNLVMHAKSPEMIEMTVSLTSSDGLRVLASAAIRVPGGSNWIKLDQKLVAQGTDRTSRLQITAKTKGVVWLDQVSLMPSDTYKTYVGLLTRSHATIVGGCFVEGSWLRNAFRWRDSIGPWEERPGHYGDVWNYWTDDGLGYYEFLQLSEDLGAAPVWVFNNGISHHDEVDTTAIAPFVKDILDSLEFARGSAESTWGSVRAAMGHPEPFPVKYVAIGNEDCGKENYRGNYLKFYNAIREAYPDIQMISNCDGSSGPLDHPADLYDFHVYTGSRALFSMKNTFDNTSRSGPKKDACETALQRLLFSWFIISSPKMVELDTQLLWMFYQAFVSEYAVTGNDAGRGSLLASLAEAAFLTGLEKNRWNPDAIVFNSWQQYGTPSYWMQKFFRESSGATIHPITISSSYSGSLAASVITWHDDENSFLRVKANAVSLTFSATGLQGSINALGSTATVLTSGSVMDENSFANPNKVVPVTIELRNASEEMEVTLPPHSLSAFDLALAQSRLVAEM</sequence>
<evidence type="ECO:0000256" key="4">
    <source>
        <dbReference type="ARBA" id="ARBA00022729"/>
    </source>
</evidence>
<dbReference type="GO" id="GO:0000272">
    <property type="term" value="P:polysaccharide catabolic process"/>
    <property type="evidence" value="ECO:0007669"/>
    <property type="project" value="UniProtKB-ARBA"/>
</dbReference>
<dbReference type="Gene3D" id="2.60.40.1180">
    <property type="entry name" value="Golgi alpha-mannosidase II"/>
    <property type="match status" value="1"/>
</dbReference>
<dbReference type="Pfam" id="PF06964">
    <property type="entry name" value="Alpha-L-AF_C"/>
    <property type="match status" value="1"/>
</dbReference>
<dbReference type="SMART" id="SM00813">
    <property type="entry name" value="Alpha-L-AF_C"/>
    <property type="match status" value="1"/>
</dbReference>
<evidence type="ECO:0000256" key="2">
    <source>
        <dbReference type="ARBA" id="ARBA00007186"/>
    </source>
</evidence>
<keyword evidence="5" id="KW-0378">Hydrolase</keyword>
<feature type="domain" description="Alpha-L-arabinofuranosidase C-terminal" evidence="6">
    <location>
        <begin position="544"/>
        <end position="705"/>
    </location>
</feature>
<comment type="catalytic activity">
    <reaction evidence="1">
        <text>Hydrolysis of terminal non-reducing alpha-L-arabinofuranoside residues in alpha-L-arabinosides.</text>
        <dbReference type="EC" id="3.2.1.55"/>
    </reaction>
</comment>
<organism evidence="7">
    <name type="scientific">Aegilops tauschii</name>
    <name type="common">Tausch's goatgrass</name>
    <name type="synonym">Aegilops squarrosa</name>
    <dbReference type="NCBI Taxonomy" id="37682"/>
    <lineage>
        <taxon>Eukaryota</taxon>
        <taxon>Viridiplantae</taxon>
        <taxon>Streptophyta</taxon>
        <taxon>Embryophyta</taxon>
        <taxon>Tracheophyta</taxon>
        <taxon>Spermatophyta</taxon>
        <taxon>Magnoliopsida</taxon>
        <taxon>Liliopsida</taxon>
        <taxon>Poales</taxon>
        <taxon>Poaceae</taxon>
        <taxon>BOP clade</taxon>
        <taxon>Pooideae</taxon>
        <taxon>Triticodae</taxon>
        <taxon>Triticeae</taxon>
        <taxon>Triticinae</taxon>
        <taxon>Aegilops</taxon>
    </lineage>
</organism>
<comment type="similarity">
    <text evidence="2">Belongs to the glycosyl hydrolase 51 family.</text>
</comment>
<dbReference type="GO" id="GO:0046556">
    <property type="term" value="F:alpha-L-arabinofuranosidase activity"/>
    <property type="evidence" value="ECO:0007669"/>
    <property type="project" value="UniProtKB-EC"/>
</dbReference>
<protein>
    <recommendedName>
        <fullName evidence="3">non-reducing end alpha-L-arabinofuranosidase</fullName>
        <ecNumber evidence="3">3.2.1.55</ecNumber>
    </recommendedName>
</protein>
<keyword evidence="4" id="KW-0732">Signal</keyword>